<dbReference type="SUPFAM" id="SSF56219">
    <property type="entry name" value="DNase I-like"/>
    <property type="match status" value="1"/>
</dbReference>
<feature type="signal peptide" evidence="1">
    <location>
        <begin position="1"/>
        <end position="26"/>
    </location>
</feature>
<dbReference type="GO" id="GO:0003824">
    <property type="term" value="F:catalytic activity"/>
    <property type="evidence" value="ECO:0007669"/>
    <property type="project" value="InterPro"/>
</dbReference>
<dbReference type="Pfam" id="PF03372">
    <property type="entry name" value="Exo_endo_phos"/>
    <property type="match status" value="1"/>
</dbReference>
<dbReference type="PIRSF" id="PIRSF018539">
    <property type="entry name" value="CDT_B"/>
    <property type="match status" value="1"/>
</dbReference>
<evidence type="ECO:0000256" key="1">
    <source>
        <dbReference type="SAM" id="SignalP"/>
    </source>
</evidence>
<evidence type="ECO:0000313" key="3">
    <source>
        <dbReference type="EMBL" id="RIY32865.1"/>
    </source>
</evidence>
<evidence type="ECO:0000259" key="2">
    <source>
        <dbReference type="Pfam" id="PF03372"/>
    </source>
</evidence>
<dbReference type="InterPro" id="IPR005135">
    <property type="entry name" value="Endo/exonuclease/phosphatase"/>
</dbReference>
<dbReference type="Gene3D" id="3.60.10.10">
    <property type="entry name" value="Endonuclease/exonuclease/phosphatase"/>
    <property type="match status" value="1"/>
</dbReference>
<feature type="chain" id="PRO_5017421400" evidence="1">
    <location>
        <begin position="27"/>
        <end position="281"/>
    </location>
</feature>
<dbReference type="PRINTS" id="PR01388">
    <property type="entry name" value="CDTOXINB"/>
</dbReference>
<accession>A0A3A1Y5I5</accession>
<keyword evidence="4" id="KW-1185">Reference proteome</keyword>
<dbReference type="RefSeq" id="WP_119525018.1">
    <property type="nucleotide sequence ID" value="NZ_NRHC01000043.1"/>
</dbReference>
<dbReference type="NCBIfam" id="NF011787">
    <property type="entry name" value="PRK15251.1"/>
    <property type="match status" value="1"/>
</dbReference>
<sequence length="281" mass="30420">MRHITKLISSITLALSLATLSTSVQANLEDYRVATWNLQGSSAANENKWNVSVRQLITGNGAADILAVQEAGVLPSSAMITERVVQPVAVGIPIHEYTWNLGTASRPNIVYIYYSRVDVGANRVNLAIVSRIRADEVFVLPPPTVVSRPIIGIRIGNDAFFNTHALANRGIDSTAIVRSVFDFFNRSTTMQGVNWMIMGDFNRSPSQLQANLEMSEPGVARHVNIIAPTTPTQQSGGTLDYAVVGNSLTFGGTALIASILFGQIKSQLLSDHRPVGFFAPR</sequence>
<dbReference type="CDD" id="cd09081">
    <property type="entry name" value="CdtB"/>
    <property type="match status" value="1"/>
</dbReference>
<dbReference type="EMBL" id="NRHC01000043">
    <property type="protein sequence ID" value="RIY32865.1"/>
    <property type="molecule type" value="Genomic_DNA"/>
</dbReference>
<organism evidence="3 4">
    <name type="scientific">Psittacicella hinzii</name>
    <dbReference type="NCBI Taxonomy" id="2028575"/>
    <lineage>
        <taxon>Bacteria</taxon>
        <taxon>Pseudomonadati</taxon>
        <taxon>Pseudomonadota</taxon>
        <taxon>Gammaproteobacteria</taxon>
        <taxon>Pasteurellales</taxon>
        <taxon>Psittacicellaceae</taxon>
        <taxon>Psittacicella</taxon>
    </lineage>
</organism>
<keyword evidence="1" id="KW-0732">Signal</keyword>
<proteinExistence type="predicted"/>
<comment type="caution">
    <text evidence="3">The sequence shown here is derived from an EMBL/GenBank/DDBJ whole genome shotgun (WGS) entry which is preliminary data.</text>
</comment>
<reference evidence="3 4" key="1">
    <citation type="submission" date="2017-08" db="EMBL/GenBank/DDBJ databases">
        <title>Reclassification of Bisgaard taxon 37 and 44.</title>
        <authorList>
            <person name="Christensen H."/>
        </authorList>
    </citation>
    <scope>NUCLEOTIDE SEQUENCE [LARGE SCALE GENOMIC DNA]</scope>
    <source>
        <strain evidence="3 4">B96_3</strain>
    </source>
</reference>
<dbReference type="AlphaFoldDB" id="A0A3A1Y5I5"/>
<evidence type="ECO:0000313" key="4">
    <source>
        <dbReference type="Proteomes" id="UP000265691"/>
    </source>
</evidence>
<feature type="domain" description="Endonuclease/exonuclease/phosphatase" evidence="2">
    <location>
        <begin position="34"/>
        <end position="272"/>
    </location>
</feature>
<gene>
    <name evidence="3" type="ORF">CKF54_04005</name>
</gene>
<dbReference type="InterPro" id="IPR036691">
    <property type="entry name" value="Endo/exonu/phosph_ase_sf"/>
</dbReference>
<dbReference type="Proteomes" id="UP000265691">
    <property type="component" value="Unassembled WGS sequence"/>
</dbReference>
<name>A0A3A1Y5I5_9GAMM</name>
<dbReference type="InterPro" id="IPR003539">
    <property type="entry name" value="CD_toxinB"/>
</dbReference>
<protein>
    <submittedName>
        <fullName evidence="3">Cytolethal distending toxin subunit CdtB</fullName>
    </submittedName>
</protein>
<dbReference type="OrthoDB" id="9065754at2"/>